<dbReference type="InterPro" id="IPR026276">
    <property type="entry name" value="Baseplate_GpP"/>
</dbReference>
<dbReference type="Pfam" id="PF21683">
    <property type="entry name" value="GpP-like_1st"/>
    <property type="match status" value="1"/>
</dbReference>
<dbReference type="InterPro" id="IPR023399">
    <property type="entry name" value="Baseplate-like_2-layer_sand"/>
</dbReference>
<organism evidence="4 5">
    <name type="scientific">Alloalcanivorax xenomutans</name>
    <dbReference type="NCBI Taxonomy" id="1094342"/>
    <lineage>
        <taxon>Bacteria</taxon>
        <taxon>Pseudomonadati</taxon>
        <taxon>Pseudomonadota</taxon>
        <taxon>Gammaproteobacteria</taxon>
        <taxon>Oceanospirillales</taxon>
        <taxon>Alcanivoracaceae</taxon>
        <taxon>Alloalcanivorax</taxon>
    </lineage>
</organism>
<evidence type="ECO:0000313" key="4">
    <source>
        <dbReference type="EMBL" id="MCE7510253.1"/>
    </source>
</evidence>
<proteinExistence type="predicted"/>
<dbReference type="InterPro" id="IPR053981">
    <property type="entry name" value="Gp44/GpP-like_2nd"/>
</dbReference>
<gene>
    <name evidence="4" type="ORF">LZG35_16560</name>
</gene>
<dbReference type="Pfam" id="PF22255">
    <property type="entry name" value="Gp44-like_2nd"/>
    <property type="match status" value="1"/>
</dbReference>
<feature type="domain" description="Baseplate hub protein gp44/GpP-like C-terminal" evidence="2">
    <location>
        <begin position="262"/>
        <end position="338"/>
    </location>
</feature>
<name>A0A9Q3ZDY5_9GAMM</name>
<dbReference type="RefSeq" id="WP_233926042.1">
    <property type="nucleotide sequence ID" value="NZ_JAJVKT010000022.1"/>
</dbReference>
<evidence type="ECO:0000259" key="2">
    <source>
        <dbReference type="Pfam" id="PF21929"/>
    </source>
</evidence>
<dbReference type="Gene3D" id="2.30.300.10">
    <property type="entry name" value="Baseplate protein-like domain - beta roll fold"/>
    <property type="match status" value="1"/>
</dbReference>
<dbReference type="Proteomes" id="UP001107961">
    <property type="component" value="Unassembled WGS sequence"/>
</dbReference>
<dbReference type="AlphaFoldDB" id="A0A9Q3ZDY5"/>
<keyword evidence="5" id="KW-1185">Reference proteome</keyword>
<dbReference type="InterPro" id="IPR049354">
    <property type="entry name" value="GpP-like_N"/>
</dbReference>
<dbReference type="PIRSF" id="PIRSF004440">
    <property type="entry name" value="GpP"/>
    <property type="match status" value="1"/>
</dbReference>
<dbReference type="InterPro" id="IPR053982">
    <property type="entry name" value="Gp44/GpP-like_C"/>
</dbReference>
<reference evidence="4" key="1">
    <citation type="submission" date="2022-01" db="EMBL/GenBank/DDBJ databases">
        <authorList>
            <person name="Karlyshev A.V."/>
            <person name="Jaspars M."/>
        </authorList>
    </citation>
    <scope>NUCLEOTIDE SEQUENCE</scope>
    <source>
        <strain evidence="4">AGSA3-2</strain>
    </source>
</reference>
<evidence type="ECO:0000259" key="1">
    <source>
        <dbReference type="Pfam" id="PF21683"/>
    </source>
</evidence>
<feature type="domain" description="Baseplate hub protein gp44/GpP-like second" evidence="3">
    <location>
        <begin position="91"/>
        <end position="181"/>
    </location>
</feature>
<dbReference type="Pfam" id="PF21929">
    <property type="entry name" value="GpP_4th"/>
    <property type="match status" value="1"/>
</dbReference>
<dbReference type="Gene3D" id="3.30.1920.10">
    <property type="entry name" value="Baseplate protein-like domains - 2 layer sandwich fold"/>
    <property type="match status" value="1"/>
</dbReference>
<dbReference type="Gene3D" id="3.55.50.10">
    <property type="entry name" value="Baseplate protein-like domains"/>
    <property type="match status" value="1"/>
</dbReference>
<comment type="caution">
    <text evidence="4">The sequence shown here is derived from an EMBL/GenBank/DDBJ whole genome shotgun (WGS) entry which is preliminary data.</text>
</comment>
<dbReference type="EMBL" id="JAJVKT010000022">
    <property type="protein sequence ID" value="MCE7510253.1"/>
    <property type="molecule type" value="Genomic_DNA"/>
</dbReference>
<accession>A0A9Q3ZDY5</accession>
<protein>
    <recommendedName>
        <fullName evidence="6">Mu-like prophage tail protein gpP</fullName>
    </recommendedName>
</protein>
<sequence length="356" mass="38512">MSDAILRIGGQRYGGWKRLTVTRSIEQATNAFSLDVTERWPGQPDRWPIRKGDACELILDGTTAITGYVDRRRAEFDAQSSRLMVQGRDRAADIVDSSARRPGTDSKTGDLGSLSLPALARLLCAPHGVDVRVASGLNLGAAFANCSIDPGETVWECLERYARQRAVLVMSDGVGGLLLTRAGADRNPNALVVGENIESAALNDTNAERFATYVALGQSESTDDWNGAQALQPRGTANDPAVRANRVKIFSAEDLATGTTLADRAAWERDVRRGRGRDVVITVSGWSANGRLWQPNEQVPVRIPRWGIDTEMLIKTVINTQDNDGTRSEITVVPKDVYALIPMAPAAGGGSIEEAW</sequence>
<dbReference type="SUPFAM" id="SSF69279">
    <property type="entry name" value="Phage tail proteins"/>
    <property type="match status" value="2"/>
</dbReference>
<feature type="domain" description="Baseplate hub protein gp44-like N-terminal" evidence="1">
    <location>
        <begin position="6"/>
        <end position="89"/>
    </location>
</feature>
<evidence type="ECO:0000313" key="5">
    <source>
        <dbReference type="Proteomes" id="UP001107961"/>
    </source>
</evidence>
<evidence type="ECO:0000259" key="3">
    <source>
        <dbReference type="Pfam" id="PF22255"/>
    </source>
</evidence>
<evidence type="ECO:0008006" key="6">
    <source>
        <dbReference type="Google" id="ProtNLM"/>
    </source>
</evidence>